<evidence type="ECO:0000313" key="6">
    <source>
        <dbReference type="Proteomes" id="UP000537204"/>
    </source>
</evidence>
<gene>
    <name evidence="5" type="ORF">HDE68_004047</name>
</gene>
<keyword evidence="1" id="KW-0805">Transcription regulation</keyword>
<evidence type="ECO:0000313" key="5">
    <source>
        <dbReference type="EMBL" id="MBB5638121.1"/>
    </source>
</evidence>
<evidence type="ECO:0000256" key="3">
    <source>
        <dbReference type="ARBA" id="ARBA00023163"/>
    </source>
</evidence>
<keyword evidence="3" id="KW-0804">Transcription</keyword>
<sequence>MREVIHQYGVELDWVADIAPKLGGYVDGNHIIVPGEERPGTRYVLRVNDNISVFVIDVSYTEDVVYRLRNTRDDFVGIYFNLTEGDAVHVYDNVTRLVGRWASNLAVFDADLKGDYFVKRGSTTFKMAVFVKKTALKDYFSKEEHYAQVLDAVFDPAQNTIVKYDRMSNHAWWLMNELKNTTATGLLYEVMVRGTVYGILSDYLDQTMNQEIILEKVVQEDIVSIIGSQYHLIEHITEPFPGISTLAAAALMSETKYKKLFKKITGTTPNAFFLTNKLSFAKEKIATGNFTVGEIADQFNFTDASHLIEQFKTAYGITPKEYLTLL</sequence>
<feature type="domain" description="HTH araC/xylS-type" evidence="4">
    <location>
        <begin position="232"/>
        <end position="325"/>
    </location>
</feature>
<dbReference type="GO" id="GO:0003700">
    <property type="term" value="F:DNA-binding transcription factor activity"/>
    <property type="evidence" value="ECO:0007669"/>
    <property type="project" value="InterPro"/>
</dbReference>
<dbReference type="PROSITE" id="PS00041">
    <property type="entry name" value="HTH_ARAC_FAMILY_1"/>
    <property type="match status" value="1"/>
</dbReference>
<dbReference type="PANTHER" id="PTHR43280:SF2">
    <property type="entry name" value="HTH-TYPE TRANSCRIPTIONAL REGULATOR EXSA"/>
    <property type="match status" value="1"/>
</dbReference>
<dbReference type="RefSeq" id="WP_183883963.1">
    <property type="nucleotide sequence ID" value="NZ_JACHCD010000001.1"/>
</dbReference>
<dbReference type="Pfam" id="PF12833">
    <property type="entry name" value="HTH_18"/>
    <property type="match status" value="1"/>
</dbReference>
<dbReference type="SMART" id="SM00342">
    <property type="entry name" value="HTH_ARAC"/>
    <property type="match status" value="1"/>
</dbReference>
<keyword evidence="2 5" id="KW-0238">DNA-binding</keyword>
<dbReference type="EMBL" id="JACHCE010000007">
    <property type="protein sequence ID" value="MBB5638121.1"/>
    <property type="molecule type" value="Genomic_DNA"/>
</dbReference>
<dbReference type="GO" id="GO:0043565">
    <property type="term" value="F:sequence-specific DNA binding"/>
    <property type="evidence" value="ECO:0007669"/>
    <property type="project" value="InterPro"/>
</dbReference>
<proteinExistence type="predicted"/>
<evidence type="ECO:0000256" key="2">
    <source>
        <dbReference type="ARBA" id="ARBA00023125"/>
    </source>
</evidence>
<name>A0A7W9E0J2_9SPHI</name>
<reference evidence="5 6" key="1">
    <citation type="submission" date="2020-08" db="EMBL/GenBank/DDBJ databases">
        <title>Genomic Encyclopedia of Type Strains, Phase IV (KMG-V): Genome sequencing to study the core and pangenomes of soil and plant-associated prokaryotes.</title>
        <authorList>
            <person name="Whitman W."/>
        </authorList>
    </citation>
    <scope>NUCLEOTIDE SEQUENCE [LARGE SCALE GENOMIC DNA]</scope>
    <source>
        <strain evidence="5 6">S3M1</strain>
    </source>
</reference>
<dbReference type="Proteomes" id="UP000537204">
    <property type="component" value="Unassembled WGS sequence"/>
</dbReference>
<organism evidence="5 6">
    <name type="scientific">Pedobacter cryoconitis</name>
    <dbReference type="NCBI Taxonomy" id="188932"/>
    <lineage>
        <taxon>Bacteria</taxon>
        <taxon>Pseudomonadati</taxon>
        <taxon>Bacteroidota</taxon>
        <taxon>Sphingobacteriia</taxon>
        <taxon>Sphingobacteriales</taxon>
        <taxon>Sphingobacteriaceae</taxon>
        <taxon>Pedobacter</taxon>
    </lineage>
</organism>
<evidence type="ECO:0000259" key="4">
    <source>
        <dbReference type="PROSITE" id="PS01124"/>
    </source>
</evidence>
<dbReference type="PANTHER" id="PTHR43280">
    <property type="entry name" value="ARAC-FAMILY TRANSCRIPTIONAL REGULATOR"/>
    <property type="match status" value="1"/>
</dbReference>
<dbReference type="AlphaFoldDB" id="A0A7W9E0J2"/>
<dbReference type="InterPro" id="IPR018062">
    <property type="entry name" value="HTH_AraC-typ_CS"/>
</dbReference>
<dbReference type="Gene3D" id="1.10.10.60">
    <property type="entry name" value="Homeodomain-like"/>
    <property type="match status" value="1"/>
</dbReference>
<evidence type="ECO:0000256" key="1">
    <source>
        <dbReference type="ARBA" id="ARBA00023015"/>
    </source>
</evidence>
<dbReference type="PROSITE" id="PS01124">
    <property type="entry name" value="HTH_ARAC_FAMILY_2"/>
    <property type="match status" value="1"/>
</dbReference>
<dbReference type="InterPro" id="IPR009057">
    <property type="entry name" value="Homeodomain-like_sf"/>
</dbReference>
<dbReference type="SUPFAM" id="SSF46689">
    <property type="entry name" value="Homeodomain-like"/>
    <property type="match status" value="1"/>
</dbReference>
<accession>A0A7W9E0J2</accession>
<protein>
    <submittedName>
        <fullName evidence="5">AraC-like DNA-binding protein</fullName>
    </submittedName>
</protein>
<dbReference type="InterPro" id="IPR018060">
    <property type="entry name" value="HTH_AraC"/>
</dbReference>
<comment type="caution">
    <text evidence="5">The sequence shown here is derived from an EMBL/GenBank/DDBJ whole genome shotgun (WGS) entry which is preliminary data.</text>
</comment>